<dbReference type="CDD" id="cd18793">
    <property type="entry name" value="SF2_C_SNF"/>
    <property type="match status" value="1"/>
</dbReference>
<dbReference type="SUPFAM" id="SSF52540">
    <property type="entry name" value="P-loop containing nucleoside triphosphate hydrolases"/>
    <property type="match status" value="1"/>
</dbReference>
<dbReference type="Gene3D" id="3.40.50.300">
    <property type="entry name" value="P-loop containing nucleotide triphosphate hydrolases"/>
    <property type="match status" value="1"/>
</dbReference>
<evidence type="ECO:0000256" key="2">
    <source>
        <dbReference type="ARBA" id="ARBA00022801"/>
    </source>
</evidence>
<dbReference type="InterPro" id="IPR013083">
    <property type="entry name" value="Znf_RING/FYVE/PHD"/>
</dbReference>
<sequence>MQGLAGLDWLSGYINEAARRYENTLAALKLLDETNEKLGLTEKRGAFRKLRSDKLQVVHAMNSMIDLMKEGVEIRGIDLETAHVKLKEAEEGYTEQAISSVHSSHDAINEMKPQYSHTKTYMDNSIGWISEAMSAVERASLRHVFVDAIRGVLENNSRDDFPCAFFLMDNSIGWISEAMSTVERASLRHVFVDAIRGVLENNSRDDFPVHNALGVSLICVQRWDEMVACVKKTVELMCQLMAIGILDSPSEGLETIIACHYKSVETPKRNCDLCLFNKQLNLFESLMFVGTPPKKKFFDDEEETVEGTAGAKKASSLEIVLHTIRSMMVRNSGHFHRILLDGAKETESLIDLFKTILQKGKDLYGAYEDFAARTDELRQCKLRLEYASEEIIEQYGGMKDLPHNYIIKGSEEGTRRAHAQAVGTEELTQTRLLSKLRYVSTLRHSQRNDCPICLNRLGDAWLVFPCAHCMCTACFGALSKYSVSMSSVLKCPVCRSMTTRSSIAFVQNRGPSRSLHFLDSPSVVVKGVWIIIPATGSCFYLFAQALYDYFSSVSMSSVLKCPVCRSMTTRSSIAFVQNRGPSRSLHFLDSPSVVVKGDASVKLDAVIRRLLSIHERDPWAKTLVFTSIPSIIPVISGLLQENNIPYRNYSVGKRQVTLAEFRLDPKIQVLVMPINQGARGLNLTVANNIIFVEPQLDASQLAQAIGRIDRIGQTRRMMIHHFVVYGSIEEHIHHRITDPQNTEWTVGDLKRLLRTFLFNLHILVLSISIKRSIMNQHKQTQMRRPLKSIVSFRLISNLYFRVHMGVFGIFFLGNDAVRCYSNSSFAKWFAVSDETVLELVSVGISDQCFHQLRRAVFHVMVHYATIFVKKRKSKSGKQNKRRIKGGLDVIALWRCQDQFYAKYFDVQSHITLHEGNQNAMKQNAMKQW</sequence>
<dbReference type="InterPro" id="IPR049730">
    <property type="entry name" value="SNF2/RAD54-like_C"/>
</dbReference>
<dbReference type="SUPFAM" id="SSF57850">
    <property type="entry name" value="RING/U-box"/>
    <property type="match status" value="1"/>
</dbReference>
<evidence type="ECO:0000259" key="6">
    <source>
        <dbReference type="PROSITE" id="PS51194"/>
    </source>
</evidence>
<organism evidence="7 8">
    <name type="scientific">Ascaris lumbricoides</name>
    <name type="common">Giant roundworm</name>
    <dbReference type="NCBI Taxonomy" id="6252"/>
    <lineage>
        <taxon>Eukaryota</taxon>
        <taxon>Metazoa</taxon>
        <taxon>Ecdysozoa</taxon>
        <taxon>Nematoda</taxon>
        <taxon>Chromadorea</taxon>
        <taxon>Rhabditida</taxon>
        <taxon>Spirurina</taxon>
        <taxon>Ascaridomorpha</taxon>
        <taxon>Ascaridoidea</taxon>
        <taxon>Ascarididae</taxon>
        <taxon>Ascaris</taxon>
    </lineage>
</organism>
<feature type="domain" description="RING-type" evidence="5">
    <location>
        <begin position="450"/>
        <end position="495"/>
    </location>
</feature>
<keyword evidence="2" id="KW-0378">Hydrolase</keyword>
<proteinExistence type="predicted"/>
<keyword evidence="1 4" id="KW-0479">Metal-binding</keyword>
<accession>A0A9J2Q3Z5</accession>
<dbReference type="InterPro" id="IPR027417">
    <property type="entry name" value="P-loop_NTPase"/>
</dbReference>
<dbReference type="Proteomes" id="UP000036681">
    <property type="component" value="Unplaced"/>
</dbReference>
<keyword evidence="3" id="KW-0862">Zinc</keyword>
<protein>
    <submittedName>
        <fullName evidence="8">RING-type domain-containing protein</fullName>
    </submittedName>
</protein>
<dbReference type="AlphaFoldDB" id="A0A9J2Q3Z5"/>
<reference evidence="8" key="1">
    <citation type="submission" date="2023-03" db="UniProtKB">
        <authorList>
            <consortium name="WormBaseParasite"/>
        </authorList>
    </citation>
    <scope>IDENTIFICATION</scope>
</reference>
<dbReference type="SMART" id="SM00490">
    <property type="entry name" value="HELICc"/>
    <property type="match status" value="1"/>
</dbReference>
<evidence type="ECO:0000313" key="7">
    <source>
        <dbReference type="Proteomes" id="UP000036681"/>
    </source>
</evidence>
<dbReference type="InterPro" id="IPR001650">
    <property type="entry name" value="Helicase_C-like"/>
</dbReference>
<dbReference type="GO" id="GO:0016787">
    <property type="term" value="F:hydrolase activity"/>
    <property type="evidence" value="ECO:0007669"/>
    <property type="project" value="UniProtKB-KW"/>
</dbReference>
<dbReference type="GO" id="GO:0005634">
    <property type="term" value="C:nucleus"/>
    <property type="evidence" value="ECO:0007669"/>
    <property type="project" value="TreeGrafter"/>
</dbReference>
<evidence type="ECO:0000256" key="3">
    <source>
        <dbReference type="ARBA" id="ARBA00022833"/>
    </source>
</evidence>
<evidence type="ECO:0000256" key="1">
    <source>
        <dbReference type="ARBA" id="ARBA00022771"/>
    </source>
</evidence>
<feature type="domain" description="Helicase C-terminal" evidence="6">
    <location>
        <begin position="606"/>
        <end position="757"/>
    </location>
</feature>
<keyword evidence="1 4" id="KW-0863">Zinc-finger</keyword>
<dbReference type="GO" id="GO:0000209">
    <property type="term" value="P:protein polyubiquitination"/>
    <property type="evidence" value="ECO:0007669"/>
    <property type="project" value="TreeGrafter"/>
</dbReference>
<dbReference type="SMART" id="SM00184">
    <property type="entry name" value="RING"/>
    <property type="match status" value="1"/>
</dbReference>
<evidence type="ECO:0000256" key="4">
    <source>
        <dbReference type="PROSITE-ProRule" id="PRU00175"/>
    </source>
</evidence>
<dbReference type="InterPro" id="IPR001841">
    <property type="entry name" value="Znf_RING"/>
</dbReference>
<dbReference type="PROSITE" id="PS50089">
    <property type="entry name" value="ZF_RING_2"/>
    <property type="match status" value="1"/>
</dbReference>
<dbReference type="Pfam" id="PF00271">
    <property type="entry name" value="Helicase_C"/>
    <property type="match status" value="1"/>
</dbReference>
<dbReference type="GO" id="GO:0008270">
    <property type="term" value="F:zinc ion binding"/>
    <property type="evidence" value="ECO:0007669"/>
    <property type="project" value="UniProtKB-KW"/>
</dbReference>
<dbReference type="PROSITE" id="PS51194">
    <property type="entry name" value="HELICASE_CTER"/>
    <property type="match status" value="1"/>
</dbReference>
<dbReference type="GO" id="GO:0061630">
    <property type="term" value="F:ubiquitin protein ligase activity"/>
    <property type="evidence" value="ECO:0007669"/>
    <property type="project" value="TreeGrafter"/>
</dbReference>
<name>A0A9J2Q3Z5_ASCLU</name>
<evidence type="ECO:0000313" key="8">
    <source>
        <dbReference type="WBParaSite" id="ALUE_0001714101-mRNA-1"/>
    </source>
</evidence>
<dbReference type="PANTHER" id="PTHR45865">
    <property type="entry name" value="E3 UBIQUITIN-PROTEIN LIGASE SHPRH FAMILY MEMBER"/>
    <property type="match status" value="1"/>
</dbReference>
<dbReference type="WBParaSite" id="ALUE_0001714101-mRNA-1">
    <property type="protein sequence ID" value="ALUE_0001714101-mRNA-1"/>
    <property type="gene ID" value="ALUE_0001714101"/>
</dbReference>
<dbReference type="Gene3D" id="3.30.40.10">
    <property type="entry name" value="Zinc/RING finger domain, C3HC4 (zinc finger)"/>
    <property type="match status" value="1"/>
</dbReference>
<evidence type="ECO:0000259" key="5">
    <source>
        <dbReference type="PROSITE" id="PS50089"/>
    </source>
</evidence>
<dbReference type="InterPro" id="IPR052583">
    <property type="entry name" value="ATP-helicase/E3_Ub-Ligase"/>
</dbReference>
<dbReference type="GO" id="GO:0006974">
    <property type="term" value="P:DNA damage response"/>
    <property type="evidence" value="ECO:0007669"/>
    <property type="project" value="TreeGrafter"/>
</dbReference>
<keyword evidence="7" id="KW-1185">Reference proteome</keyword>
<dbReference type="PANTHER" id="PTHR45865:SF1">
    <property type="entry name" value="E3 UBIQUITIN-PROTEIN LIGASE SHPRH"/>
    <property type="match status" value="1"/>
</dbReference>